<dbReference type="AlphaFoldDB" id="A0A9N7MSE6"/>
<proteinExistence type="predicted"/>
<sequence>MSSEKDEDTTPRQRLSCSKYFDALWFCYSPVHQMQQYYRLGSLDSYSGKWGALYDCLNLKTRRASEVEVSLSNLLGHYISYITILWKLRTTTPNPPLRSPMNTHSSLPSSMAAPFPRQTPVKMHTLPVRDCLYEAKADAVAVAELIPDDLRRQAHDPALALELGNLPEAE</sequence>
<name>A0A9N7MSE6_STRHE</name>
<gene>
    <name evidence="1" type="ORF">SHERM_13725</name>
</gene>
<dbReference type="OrthoDB" id="2017405at2759"/>
<accession>A0A9N7MSE6</accession>
<evidence type="ECO:0000313" key="2">
    <source>
        <dbReference type="Proteomes" id="UP001153555"/>
    </source>
</evidence>
<keyword evidence="2" id="KW-1185">Reference proteome</keyword>
<protein>
    <submittedName>
        <fullName evidence="1">Expressed protein</fullName>
    </submittedName>
</protein>
<dbReference type="Pfam" id="PF11326">
    <property type="entry name" value="PANTS-like"/>
    <property type="match status" value="1"/>
</dbReference>
<reference evidence="1" key="1">
    <citation type="submission" date="2019-12" db="EMBL/GenBank/DDBJ databases">
        <authorList>
            <person name="Scholes J."/>
        </authorList>
    </citation>
    <scope>NUCLEOTIDE SEQUENCE</scope>
</reference>
<organism evidence="1 2">
    <name type="scientific">Striga hermonthica</name>
    <name type="common">Purple witchweed</name>
    <name type="synonym">Buchnera hermonthica</name>
    <dbReference type="NCBI Taxonomy" id="68872"/>
    <lineage>
        <taxon>Eukaryota</taxon>
        <taxon>Viridiplantae</taxon>
        <taxon>Streptophyta</taxon>
        <taxon>Embryophyta</taxon>
        <taxon>Tracheophyta</taxon>
        <taxon>Spermatophyta</taxon>
        <taxon>Magnoliopsida</taxon>
        <taxon>eudicotyledons</taxon>
        <taxon>Gunneridae</taxon>
        <taxon>Pentapetalae</taxon>
        <taxon>asterids</taxon>
        <taxon>lamiids</taxon>
        <taxon>Lamiales</taxon>
        <taxon>Orobanchaceae</taxon>
        <taxon>Buchnereae</taxon>
        <taxon>Striga</taxon>
    </lineage>
</organism>
<dbReference type="Proteomes" id="UP001153555">
    <property type="component" value="Unassembled WGS sequence"/>
</dbReference>
<dbReference type="PANTHER" id="PTHR28052">
    <property type="entry name" value="UPF0545 PROTEIN C22ORF39"/>
    <property type="match status" value="1"/>
</dbReference>
<dbReference type="EMBL" id="CACSLK010011299">
    <property type="protein sequence ID" value="CAA0813166.1"/>
    <property type="molecule type" value="Genomic_DNA"/>
</dbReference>
<evidence type="ECO:0000313" key="1">
    <source>
        <dbReference type="EMBL" id="CAA0813166.1"/>
    </source>
</evidence>
<dbReference type="PANTHER" id="PTHR28052:SF1">
    <property type="entry name" value="UPF0545 PROTEIN C22ORF39"/>
    <property type="match status" value="1"/>
</dbReference>
<dbReference type="InterPro" id="IPR021475">
    <property type="entry name" value="Pants/Emi1-like"/>
</dbReference>
<comment type="caution">
    <text evidence="1">The sequence shown here is derived from an EMBL/GenBank/DDBJ whole genome shotgun (WGS) entry which is preliminary data.</text>
</comment>